<dbReference type="AlphaFoldDB" id="A0AAD5QFE5"/>
<proteinExistence type="predicted"/>
<comment type="caution">
    <text evidence="3">The sequence shown here is derived from an EMBL/GenBank/DDBJ whole genome shotgun (WGS) entry which is preliminary data.</text>
</comment>
<evidence type="ECO:0000256" key="2">
    <source>
        <dbReference type="SAM" id="MobiDB-lite"/>
    </source>
</evidence>
<sequence>MLWETAMVATAALETAELQRGDGAWENIQDVLRSAFLALQQDAARHAERLALCEQRVMDLGDNCAGKVELQRFSQQTQHVEALARAVGALSDELRDLVQREDARNEQHATWAKTFAVQLSDAETRMVQRIAAVEDALRSSLAKLERRLALVDEELGHLAVAVDSKADVESVQSSLQTHRKTTDDALKQRCRKAAFDREVLRVHQLLRSHQTALVEQHEALQRQLSDELVGVRAQLSTLEASTASRLQAEPSALRAELAARVDDAARQQQAATDDVRVLLQLETAQTRGACRDALAQALEDARQSSAKERGEASQALALLQQRLAALQSDVEVASRDWRDALETQLRAQTTQAKTELEAAIEDWTRARERRLRQQLHAVAARLSEMDQVLKLAGQQLVQNTSQLQLLWAEWQRAPPPSPGAESTGPTEQDEEPEDDDRPDESSHSLRREVEAKLRDYRQVLEPPPHA</sequence>
<name>A0AAD5QFE5_PYTIN</name>
<feature type="coiled-coil region" evidence="1">
    <location>
        <begin position="309"/>
        <end position="336"/>
    </location>
</feature>
<feature type="compositionally biased region" description="Basic and acidic residues" evidence="2">
    <location>
        <begin position="439"/>
        <end position="458"/>
    </location>
</feature>
<evidence type="ECO:0000313" key="3">
    <source>
        <dbReference type="EMBL" id="KAJ0409931.1"/>
    </source>
</evidence>
<evidence type="ECO:0000256" key="1">
    <source>
        <dbReference type="SAM" id="Coils"/>
    </source>
</evidence>
<keyword evidence="1" id="KW-0175">Coiled coil</keyword>
<dbReference type="Proteomes" id="UP001209570">
    <property type="component" value="Unassembled WGS sequence"/>
</dbReference>
<evidence type="ECO:0000313" key="4">
    <source>
        <dbReference type="Proteomes" id="UP001209570"/>
    </source>
</evidence>
<organism evidence="3 4">
    <name type="scientific">Pythium insidiosum</name>
    <name type="common">Pythiosis disease agent</name>
    <dbReference type="NCBI Taxonomy" id="114742"/>
    <lineage>
        <taxon>Eukaryota</taxon>
        <taxon>Sar</taxon>
        <taxon>Stramenopiles</taxon>
        <taxon>Oomycota</taxon>
        <taxon>Peronosporomycetes</taxon>
        <taxon>Pythiales</taxon>
        <taxon>Pythiaceae</taxon>
        <taxon>Pythium</taxon>
    </lineage>
</organism>
<keyword evidence="4" id="KW-1185">Reference proteome</keyword>
<dbReference type="EMBL" id="JAKCXM010000002">
    <property type="protein sequence ID" value="KAJ0409931.1"/>
    <property type="molecule type" value="Genomic_DNA"/>
</dbReference>
<feature type="region of interest" description="Disordered" evidence="2">
    <location>
        <begin position="410"/>
        <end position="466"/>
    </location>
</feature>
<feature type="compositionally biased region" description="Acidic residues" evidence="2">
    <location>
        <begin position="427"/>
        <end position="438"/>
    </location>
</feature>
<protein>
    <submittedName>
        <fullName evidence="3">Uncharacterized protein</fullName>
    </submittedName>
</protein>
<gene>
    <name evidence="3" type="ORF">P43SY_005825</name>
</gene>
<accession>A0AAD5QFE5</accession>
<reference evidence="3" key="1">
    <citation type="submission" date="2021-12" db="EMBL/GenBank/DDBJ databases">
        <title>Prjna785345.</title>
        <authorList>
            <person name="Rujirawat T."/>
            <person name="Krajaejun T."/>
        </authorList>
    </citation>
    <scope>NUCLEOTIDE SEQUENCE</scope>
    <source>
        <strain evidence="3">Pi057C3</strain>
    </source>
</reference>